<keyword evidence="3" id="KW-1185">Reference proteome</keyword>
<evidence type="ECO:0008006" key="4">
    <source>
        <dbReference type="Google" id="ProtNLM"/>
    </source>
</evidence>
<gene>
    <name evidence="2" type="ORF">HMPREF9257_0258</name>
</gene>
<dbReference type="AlphaFoldDB" id="E4KMG0"/>
<dbReference type="Gene3D" id="3.30.2310.20">
    <property type="entry name" value="RelE-like"/>
    <property type="match status" value="1"/>
</dbReference>
<evidence type="ECO:0000256" key="1">
    <source>
        <dbReference type="ARBA" id="ARBA00022649"/>
    </source>
</evidence>
<dbReference type="Proteomes" id="UP000005990">
    <property type="component" value="Unassembled WGS sequence"/>
</dbReference>
<comment type="caution">
    <text evidence="2">The sequence shown here is derived from an EMBL/GenBank/DDBJ whole genome shotgun (WGS) entry which is preliminary data.</text>
</comment>
<evidence type="ECO:0000313" key="3">
    <source>
        <dbReference type="Proteomes" id="UP000005990"/>
    </source>
</evidence>
<dbReference type="eggNOG" id="COG3668">
    <property type="taxonomic scope" value="Bacteria"/>
</dbReference>
<dbReference type="InterPro" id="IPR035093">
    <property type="entry name" value="RelE/ParE_toxin_dom_sf"/>
</dbReference>
<dbReference type="Pfam" id="PF05016">
    <property type="entry name" value="ParE_toxin"/>
    <property type="match status" value="1"/>
</dbReference>
<dbReference type="InterPro" id="IPR007712">
    <property type="entry name" value="RelE/ParE_toxin"/>
</dbReference>
<organism evidence="2 3">
    <name type="scientific">Eremococcus coleocola ACS-139-V-Col8</name>
    <dbReference type="NCBI Taxonomy" id="908337"/>
    <lineage>
        <taxon>Bacteria</taxon>
        <taxon>Bacillati</taxon>
        <taxon>Bacillota</taxon>
        <taxon>Bacilli</taxon>
        <taxon>Lactobacillales</taxon>
        <taxon>Aerococcaceae</taxon>
        <taxon>Eremococcus</taxon>
    </lineage>
</organism>
<sequence length="61" mass="7037">MANYQIRILPSFEQDLNQIVDYIALTLSNPSAAMNLVENIHKAIEERANYPLNFQPFLSQK</sequence>
<proteinExistence type="predicted"/>
<reference evidence="2 3" key="1">
    <citation type="submission" date="2010-10" db="EMBL/GenBank/DDBJ databases">
        <authorList>
            <person name="Durkin A.S."/>
            <person name="Madupu R."/>
            <person name="Torralba M."/>
            <person name="Gillis M."/>
            <person name="Methe B."/>
            <person name="Sutton G."/>
            <person name="Nelson K.E."/>
        </authorList>
    </citation>
    <scope>NUCLEOTIDE SEQUENCE [LARGE SCALE GENOMIC DNA]</scope>
    <source>
        <strain evidence="2 3">ACS-139-V-Col8</strain>
    </source>
</reference>
<evidence type="ECO:0000313" key="2">
    <source>
        <dbReference type="EMBL" id="EFR31874.1"/>
    </source>
</evidence>
<accession>E4KMG0</accession>
<dbReference type="EMBL" id="AENN01000005">
    <property type="protein sequence ID" value="EFR31874.1"/>
    <property type="molecule type" value="Genomic_DNA"/>
</dbReference>
<protein>
    <recommendedName>
        <fullName evidence="4">Toxin-antitoxin system, toxin component, RelE family</fullName>
    </recommendedName>
</protein>
<keyword evidence="1" id="KW-1277">Toxin-antitoxin system</keyword>
<name>E4KMG0_9LACT</name>
<dbReference type="RefSeq" id="WP_006417714.1">
    <property type="nucleotide sequence ID" value="NZ_AENN01000005.1"/>
</dbReference>